<proteinExistence type="inferred from homology"/>
<keyword evidence="1" id="KW-0460">Magnesium</keyword>
<dbReference type="PANTHER" id="PTHR35201">
    <property type="entry name" value="TERPENE SYNTHASE"/>
    <property type="match status" value="1"/>
</dbReference>
<evidence type="ECO:0000256" key="2">
    <source>
        <dbReference type="SAM" id="MobiDB-lite"/>
    </source>
</evidence>
<dbReference type="GO" id="GO:0010333">
    <property type="term" value="F:terpene synthase activity"/>
    <property type="evidence" value="ECO:0007669"/>
    <property type="project" value="InterPro"/>
</dbReference>
<reference evidence="3" key="1">
    <citation type="journal article" date="2020" name="Molecules">
        <title>2-Hydroxysorangiadenosine: Structure and Biosynthesis of a Myxobacterial Sesquiterpene-Nucleoside.</title>
        <authorList>
            <person name="Okoth D.A."/>
            <person name="Hug J.J."/>
            <person name="Garcia R."/>
            <person name="Sproer C."/>
            <person name="Overmann J."/>
            <person name="Muller R."/>
        </authorList>
    </citation>
    <scope>NUCLEOTIDE SEQUENCE</scope>
    <source>
        <strain evidence="3">MCy10943</strain>
    </source>
</reference>
<comment type="similarity">
    <text evidence="1">Belongs to the terpene synthase family.</text>
</comment>
<dbReference type="Pfam" id="PF19086">
    <property type="entry name" value="Terpene_syn_C_2"/>
    <property type="match status" value="1"/>
</dbReference>
<keyword evidence="1" id="KW-0456">Lyase</keyword>
<sequence>MISASPSGSAASLLEEAPLLRGPSLSMLRIPASWPSEPSLHAKAIERATRARVLSLKLLPKVPSVVRRFDASRFGLLAAYTYPQGTRERLELCNDWHVWLFLFDDEADERQEVGKRPEYLQEYVEACLEVLRGGRLRARATPLERFTHDLRTRMSRLASGRWLERFAADAEDYLYRGTLPAARHWAAGTVPELEPYIEQRAMDSAMYTAQDLVEFAQEGQELPETLFHSPRVQRMRHLCSRVVGLTNDLFSFEKEVLWHHNPNNFVHVLRVNRRLGLEEAIVEAIELINEDTDAFIACEQELLASGPVDPRVLSYVEGMKAWIRGNVCWSLVTGRYSSPTSPFPELRRPPGGSLTPRAGGRG</sequence>
<protein>
    <recommendedName>
        <fullName evidence="1">Terpene synthase</fullName>
        <ecNumber evidence="1">4.2.3.-</ecNumber>
    </recommendedName>
</protein>
<dbReference type="Gene3D" id="1.10.600.10">
    <property type="entry name" value="Farnesyl Diphosphate Synthase"/>
    <property type="match status" value="1"/>
</dbReference>
<keyword evidence="1" id="KW-0479">Metal-binding</keyword>
<dbReference type="InterPro" id="IPR034686">
    <property type="entry name" value="Terpene_cyclase-like_2"/>
</dbReference>
<dbReference type="SFLD" id="SFLDS00005">
    <property type="entry name" value="Isoprenoid_Synthase_Type_I"/>
    <property type="match status" value="1"/>
</dbReference>
<evidence type="ECO:0000256" key="1">
    <source>
        <dbReference type="RuleBase" id="RU366034"/>
    </source>
</evidence>
<dbReference type="SUPFAM" id="SSF48576">
    <property type="entry name" value="Terpenoid synthases"/>
    <property type="match status" value="1"/>
</dbReference>
<dbReference type="SFLD" id="SFLDG01020">
    <property type="entry name" value="Terpene_Cyclase_Like_2"/>
    <property type="match status" value="1"/>
</dbReference>
<dbReference type="EMBL" id="MT520813">
    <property type="protein sequence ID" value="QKW93710.1"/>
    <property type="molecule type" value="Genomic_DNA"/>
</dbReference>
<evidence type="ECO:0000313" key="3">
    <source>
        <dbReference type="EMBL" id="QKW93710.1"/>
    </source>
</evidence>
<accession>A0A7D4XV00</accession>
<dbReference type="InterPro" id="IPR008949">
    <property type="entry name" value="Isoprenoid_synthase_dom_sf"/>
</dbReference>
<feature type="region of interest" description="Disordered" evidence="2">
    <location>
        <begin position="339"/>
        <end position="362"/>
    </location>
</feature>
<dbReference type="PANTHER" id="PTHR35201:SF4">
    <property type="entry name" value="BETA-PINACENE SYNTHASE-RELATED"/>
    <property type="match status" value="1"/>
</dbReference>
<organism evidence="3">
    <name type="scientific">Vitiosangium cumulatum</name>
    <dbReference type="NCBI Taxonomy" id="1867796"/>
    <lineage>
        <taxon>Bacteria</taxon>
        <taxon>Pseudomonadati</taxon>
        <taxon>Myxococcota</taxon>
        <taxon>Myxococcia</taxon>
        <taxon>Myxococcales</taxon>
        <taxon>Cystobacterineae</taxon>
        <taxon>Archangiaceae</taxon>
        <taxon>Vitiosangium</taxon>
    </lineage>
</organism>
<comment type="cofactor">
    <cofactor evidence="1">
        <name>Mg(2+)</name>
        <dbReference type="ChEBI" id="CHEBI:18420"/>
    </cofactor>
</comment>
<dbReference type="GO" id="GO:0046872">
    <property type="term" value="F:metal ion binding"/>
    <property type="evidence" value="ECO:0007669"/>
    <property type="project" value="UniProtKB-KW"/>
</dbReference>
<dbReference type="AlphaFoldDB" id="A0A7D4XV00"/>
<name>A0A7D4XV00_9BACT</name>
<dbReference type="EC" id="4.2.3.-" evidence="1"/>